<proteinExistence type="predicted"/>
<accession>A0AAV2N2W5</accession>
<feature type="compositionally biased region" description="Polar residues" evidence="1">
    <location>
        <begin position="80"/>
        <end position="90"/>
    </location>
</feature>
<feature type="compositionally biased region" description="Basic residues" evidence="1">
    <location>
        <begin position="1"/>
        <end position="18"/>
    </location>
</feature>
<organism evidence="2 3">
    <name type="scientific">Lasius platythorax</name>
    <dbReference type="NCBI Taxonomy" id="488582"/>
    <lineage>
        <taxon>Eukaryota</taxon>
        <taxon>Metazoa</taxon>
        <taxon>Ecdysozoa</taxon>
        <taxon>Arthropoda</taxon>
        <taxon>Hexapoda</taxon>
        <taxon>Insecta</taxon>
        <taxon>Pterygota</taxon>
        <taxon>Neoptera</taxon>
        <taxon>Endopterygota</taxon>
        <taxon>Hymenoptera</taxon>
        <taxon>Apocrita</taxon>
        <taxon>Aculeata</taxon>
        <taxon>Formicoidea</taxon>
        <taxon>Formicidae</taxon>
        <taxon>Formicinae</taxon>
        <taxon>Lasius</taxon>
        <taxon>Lasius</taxon>
    </lineage>
</organism>
<keyword evidence="3" id="KW-1185">Reference proteome</keyword>
<evidence type="ECO:0000313" key="2">
    <source>
        <dbReference type="EMBL" id="CAL1673957.1"/>
    </source>
</evidence>
<dbReference type="Proteomes" id="UP001497644">
    <property type="component" value="Chromosome 1"/>
</dbReference>
<dbReference type="AlphaFoldDB" id="A0AAV2N2W5"/>
<sequence length="90" mass="10075">MRRQRAAGRLKKMRRRNGRVNGEARSRGRKQKEHIKTELARGGKGWRLTRNSGNLKPLSGILWMGSPSPPTIPDAPGSPARQNANLRAPR</sequence>
<reference evidence="2 3" key="1">
    <citation type="submission" date="2024-04" db="EMBL/GenBank/DDBJ databases">
        <authorList>
            <consortium name="Molecular Ecology Group"/>
        </authorList>
    </citation>
    <scope>NUCLEOTIDE SEQUENCE [LARGE SCALE GENOMIC DNA]</scope>
</reference>
<feature type="region of interest" description="Disordered" evidence="1">
    <location>
        <begin position="1"/>
        <end position="90"/>
    </location>
</feature>
<gene>
    <name evidence="2" type="ORF">LPLAT_LOCUS735</name>
</gene>
<dbReference type="EMBL" id="OZ034824">
    <property type="protein sequence ID" value="CAL1673957.1"/>
    <property type="molecule type" value="Genomic_DNA"/>
</dbReference>
<name>A0AAV2N2W5_9HYME</name>
<evidence type="ECO:0000256" key="1">
    <source>
        <dbReference type="SAM" id="MobiDB-lite"/>
    </source>
</evidence>
<evidence type="ECO:0000313" key="3">
    <source>
        <dbReference type="Proteomes" id="UP001497644"/>
    </source>
</evidence>
<protein>
    <submittedName>
        <fullName evidence="2">Uncharacterized protein</fullName>
    </submittedName>
</protein>